<keyword evidence="5" id="KW-1185">Reference proteome</keyword>
<organism evidence="4 5">
    <name type="scientific">Nepenthes gracilis</name>
    <name type="common">Slender pitcher plant</name>
    <dbReference type="NCBI Taxonomy" id="150966"/>
    <lineage>
        <taxon>Eukaryota</taxon>
        <taxon>Viridiplantae</taxon>
        <taxon>Streptophyta</taxon>
        <taxon>Embryophyta</taxon>
        <taxon>Tracheophyta</taxon>
        <taxon>Spermatophyta</taxon>
        <taxon>Magnoliopsida</taxon>
        <taxon>eudicotyledons</taxon>
        <taxon>Gunneridae</taxon>
        <taxon>Pentapetalae</taxon>
        <taxon>Caryophyllales</taxon>
        <taxon>Nepenthaceae</taxon>
        <taxon>Nepenthes</taxon>
    </lineage>
</organism>
<dbReference type="GO" id="GO:0010333">
    <property type="term" value="F:terpene synthase activity"/>
    <property type="evidence" value="ECO:0007669"/>
    <property type="project" value="InterPro"/>
</dbReference>
<dbReference type="GO" id="GO:0000287">
    <property type="term" value="F:magnesium ion binding"/>
    <property type="evidence" value="ECO:0007669"/>
    <property type="project" value="TreeGrafter"/>
</dbReference>
<dbReference type="InterPro" id="IPR050148">
    <property type="entry name" value="Terpene_synthase-like"/>
</dbReference>
<evidence type="ECO:0000256" key="2">
    <source>
        <dbReference type="ARBA" id="ARBA00022842"/>
    </source>
</evidence>
<dbReference type="Gene3D" id="1.50.10.160">
    <property type="match status" value="1"/>
</dbReference>
<sequence length="66" mass="7408">MLDKVELLVSAYDTAWVAMVSSPRSPKTRCFTGSINCILENQLQDALSSTFSCVLAFKTWHVVKIR</sequence>
<keyword evidence="3" id="KW-0456">Lyase</keyword>
<evidence type="ECO:0000313" key="5">
    <source>
        <dbReference type="Proteomes" id="UP001279734"/>
    </source>
</evidence>
<reference evidence="4" key="1">
    <citation type="submission" date="2023-05" db="EMBL/GenBank/DDBJ databases">
        <title>Nepenthes gracilis genome sequencing.</title>
        <authorList>
            <person name="Fukushima K."/>
        </authorList>
    </citation>
    <scope>NUCLEOTIDE SEQUENCE</scope>
    <source>
        <strain evidence="4">SING2019-196</strain>
    </source>
</reference>
<gene>
    <name evidence="4" type="ORF">Nepgr_015329</name>
</gene>
<dbReference type="PANTHER" id="PTHR31739">
    <property type="entry name" value="ENT-COPALYL DIPHOSPHATE SYNTHASE, CHLOROPLASTIC"/>
    <property type="match status" value="1"/>
</dbReference>
<accession>A0AAD3SKX5</accession>
<protein>
    <submittedName>
        <fullName evidence="4">Uncharacterized protein</fullName>
    </submittedName>
</protein>
<name>A0AAD3SKX5_NEPGR</name>
<evidence type="ECO:0000256" key="3">
    <source>
        <dbReference type="ARBA" id="ARBA00023239"/>
    </source>
</evidence>
<dbReference type="GO" id="GO:0009507">
    <property type="term" value="C:chloroplast"/>
    <property type="evidence" value="ECO:0007669"/>
    <property type="project" value="TreeGrafter"/>
</dbReference>
<dbReference type="Proteomes" id="UP001279734">
    <property type="component" value="Unassembled WGS sequence"/>
</dbReference>
<dbReference type="GO" id="GO:0009686">
    <property type="term" value="P:gibberellin biosynthetic process"/>
    <property type="evidence" value="ECO:0007669"/>
    <property type="project" value="TreeGrafter"/>
</dbReference>
<comment type="cofactor">
    <cofactor evidence="1">
        <name>Mg(2+)</name>
        <dbReference type="ChEBI" id="CHEBI:18420"/>
    </cofactor>
</comment>
<keyword evidence="2" id="KW-0460">Magnesium</keyword>
<proteinExistence type="predicted"/>
<comment type="caution">
    <text evidence="4">The sequence shown here is derived from an EMBL/GenBank/DDBJ whole genome shotgun (WGS) entry which is preliminary data.</text>
</comment>
<dbReference type="EMBL" id="BSYO01000013">
    <property type="protein sequence ID" value="GMH13488.1"/>
    <property type="molecule type" value="Genomic_DNA"/>
</dbReference>
<evidence type="ECO:0000256" key="1">
    <source>
        <dbReference type="ARBA" id="ARBA00001946"/>
    </source>
</evidence>
<evidence type="ECO:0000313" key="4">
    <source>
        <dbReference type="EMBL" id="GMH13488.1"/>
    </source>
</evidence>
<dbReference type="PANTHER" id="PTHR31739:SF3">
    <property type="entry name" value="ENT-KAUR-16-ENE SYNTHASE, CHLOROPLASTIC"/>
    <property type="match status" value="1"/>
</dbReference>
<dbReference type="AlphaFoldDB" id="A0AAD3SKX5"/>